<gene>
    <name evidence="2" type="ORF">A4U43_C07F18330</name>
</gene>
<dbReference type="PANTHER" id="PTHR31683">
    <property type="entry name" value="PECTATE LYASE 18-RELATED"/>
    <property type="match status" value="1"/>
</dbReference>
<dbReference type="SUPFAM" id="SSF51126">
    <property type="entry name" value="Pectin lyase-like"/>
    <property type="match status" value="1"/>
</dbReference>
<keyword evidence="1" id="KW-0732">Signal</keyword>
<name>A0A5P1EGA9_ASPOF</name>
<dbReference type="AlphaFoldDB" id="A0A5P1EGA9"/>
<feature type="signal peptide" evidence="1">
    <location>
        <begin position="1"/>
        <end position="20"/>
    </location>
</feature>
<accession>A0A5P1EGA9</accession>
<sequence length="142" mass="15408">MAVSLTLIPLFLFGSEVTVAITNSREIMASDEASQKFAAQQRSEPTSVEGAVDDPELIASTVQMSIQNSTQRRSLAYLTCGTGNPIDDCWRCDPHWHRKRKRLADCGIGFDHNALGGHNGCSSTSTSPTELVQARLLPCGEQ</sequence>
<proteinExistence type="predicted"/>
<keyword evidence="3" id="KW-1185">Reference proteome</keyword>
<dbReference type="InterPro" id="IPR045032">
    <property type="entry name" value="PEL"/>
</dbReference>
<evidence type="ECO:0000313" key="2">
    <source>
        <dbReference type="EMBL" id="ONK63731.1"/>
    </source>
</evidence>
<dbReference type="Proteomes" id="UP000243459">
    <property type="component" value="Chromosome 7"/>
</dbReference>
<evidence type="ECO:0000313" key="3">
    <source>
        <dbReference type="Proteomes" id="UP000243459"/>
    </source>
</evidence>
<dbReference type="InterPro" id="IPR012334">
    <property type="entry name" value="Pectin_lyas_fold"/>
</dbReference>
<feature type="chain" id="PRO_5024414055" evidence="1">
    <location>
        <begin position="21"/>
        <end position="142"/>
    </location>
</feature>
<protein>
    <submittedName>
        <fullName evidence="2">Uncharacterized protein</fullName>
    </submittedName>
</protein>
<dbReference type="Gramene" id="ONK63731">
    <property type="protein sequence ID" value="ONK63731"/>
    <property type="gene ID" value="A4U43_C07F18330"/>
</dbReference>
<evidence type="ECO:0000256" key="1">
    <source>
        <dbReference type="SAM" id="SignalP"/>
    </source>
</evidence>
<dbReference type="Gene3D" id="2.160.20.10">
    <property type="entry name" value="Single-stranded right-handed beta-helix, Pectin lyase-like"/>
    <property type="match status" value="1"/>
</dbReference>
<organism evidence="2 3">
    <name type="scientific">Asparagus officinalis</name>
    <name type="common">Garden asparagus</name>
    <dbReference type="NCBI Taxonomy" id="4686"/>
    <lineage>
        <taxon>Eukaryota</taxon>
        <taxon>Viridiplantae</taxon>
        <taxon>Streptophyta</taxon>
        <taxon>Embryophyta</taxon>
        <taxon>Tracheophyta</taxon>
        <taxon>Spermatophyta</taxon>
        <taxon>Magnoliopsida</taxon>
        <taxon>Liliopsida</taxon>
        <taxon>Asparagales</taxon>
        <taxon>Asparagaceae</taxon>
        <taxon>Asparagoideae</taxon>
        <taxon>Asparagus</taxon>
    </lineage>
</organism>
<dbReference type="GO" id="GO:0030570">
    <property type="term" value="F:pectate lyase activity"/>
    <property type="evidence" value="ECO:0007669"/>
    <property type="project" value="InterPro"/>
</dbReference>
<dbReference type="EMBL" id="CM007387">
    <property type="protein sequence ID" value="ONK63731.1"/>
    <property type="molecule type" value="Genomic_DNA"/>
</dbReference>
<dbReference type="InterPro" id="IPR011050">
    <property type="entry name" value="Pectin_lyase_fold/virulence"/>
</dbReference>
<dbReference type="PANTHER" id="PTHR31683:SF208">
    <property type="entry name" value="PECTATE LYASE"/>
    <property type="match status" value="1"/>
</dbReference>
<reference evidence="3" key="1">
    <citation type="journal article" date="2017" name="Nat. Commun.">
        <title>The asparagus genome sheds light on the origin and evolution of a young Y chromosome.</title>
        <authorList>
            <person name="Harkess A."/>
            <person name="Zhou J."/>
            <person name="Xu C."/>
            <person name="Bowers J.E."/>
            <person name="Van der Hulst R."/>
            <person name="Ayyampalayam S."/>
            <person name="Mercati F."/>
            <person name="Riccardi P."/>
            <person name="McKain M.R."/>
            <person name="Kakrana A."/>
            <person name="Tang H."/>
            <person name="Ray J."/>
            <person name="Groenendijk J."/>
            <person name="Arikit S."/>
            <person name="Mathioni S.M."/>
            <person name="Nakano M."/>
            <person name="Shan H."/>
            <person name="Telgmann-Rauber A."/>
            <person name="Kanno A."/>
            <person name="Yue Z."/>
            <person name="Chen H."/>
            <person name="Li W."/>
            <person name="Chen Y."/>
            <person name="Xu X."/>
            <person name="Zhang Y."/>
            <person name="Luo S."/>
            <person name="Chen H."/>
            <person name="Gao J."/>
            <person name="Mao Z."/>
            <person name="Pires J.C."/>
            <person name="Luo M."/>
            <person name="Kudrna D."/>
            <person name="Wing R.A."/>
            <person name="Meyers B.C."/>
            <person name="Yi K."/>
            <person name="Kong H."/>
            <person name="Lavrijsen P."/>
            <person name="Sunseri F."/>
            <person name="Falavigna A."/>
            <person name="Ye Y."/>
            <person name="Leebens-Mack J.H."/>
            <person name="Chen G."/>
        </authorList>
    </citation>
    <scope>NUCLEOTIDE SEQUENCE [LARGE SCALE GENOMIC DNA]</scope>
    <source>
        <strain evidence="3">cv. DH0086</strain>
    </source>
</reference>